<dbReference type="Proteomes" id="UP001157502">
    <property type="component" value="Chromosome 26"/>
</dbReference>
<accession>A0ACC2FJ10</accession>
<protein>
    <submittedName>
        <fullName evidence="1">Uncharacterized protein</fullName>
    </submittedName>
</protein>
<proteinExistence type="predicted"/>
<sequence length="264" mass="29465">MVGQLTPYSASQTTLPSPRNSSLQASRLIPLTETSPGVRRQHKVLRAQLAHIDQIQRQTGDRFSVDVGTTTNNSTPPPPLNSKPTPLFLSTNAKAQTQPASAHGEENECQAAGMFLQQTGCRRLEREERLGKGRIKCDMSTGGEPEMAKLAQHSHGVWQSRALRGEKLEKCMRAEKVQKDIRKSARPELPENLLEGWSGKAFRGMAVVRKTTYLMFDRKNRHSDQLRVWKCASDLEERGKSLLVHIKKMFSVQQQASGIAKSPL</sequence>
<dbReference type="EMBL" id="CM055753">
    <property type="protein sequence ID" value="KAJ7991354.1"/>
    <property type="molecule type" value="Genomic_DNA"/>
</dbReference>
<keyword evidence="2" id="KW-1185">Reference proteome</keyword>
<evidence type="ECO:0000313" key="1">
    <source>
        <dbReference type="EMBL" id="KAJ7991354.1"/>
    </source>
</evidence>
<evidence type="ECO:0000313" key="2">
    <source>
        <dbReference type="Proteomes" id="UP001157502"/>
    </source>
</evidence>
<organism evidence="1 2">
    <name type="scientific">Dallia pectoralis</name>
    <name type="common">Alaska blackfish</name>
    <dbReference type="NCBI Taxonomy" id="75939"/>
    <lineage>
        <taxon>Eukaryota</taxon>
        <taxon>Metazoa</taxon>
        <taxon>Chordata</taxon>
        <taxon>Craniata</taxon>
        <taxon>Vertebrata</taxon>
        <taxon>Euteleostomi</taxon>
        <taxon>Actinopterygii</taxon>
        <taxon>Neopterygii</taxon>
        <taxon>Teleostei</taxon>
        <taxon>Protacanthopterygii</taxon>
        <taxon>Esociformes</taxon>
        <taxon>Umbridae</taxon>
        <taxon>Dallia</taxon>
    </lineage>
</organism>
<gene>
    <name evidence="1" type="ORF">DPEC_G00282940</name>
</gene>
<reference evidence="1" key="1">
    <citation type="submission" date="2021-05" db="EMBL/GenBank/DDBJ databases">
        <authorList>
            <person name="Pan Q."/>
            <person name="Jouanno E."/>
            <person name="Zahm M."/>
            <person name="Klopp C."/>
            <person name="Cabau C."/>
            <person name="Louis A."/>
            <person name="Berthelot C."/>
            <person name="Parey E."/>
            <person name="Roest Crollius H."/>
            <person name="Montfort J."/>
            <person name="Robinson-Rechavi M."/>
            <person name="Bouchez O."/>
            <person name="Lampietro C."/>
            <person name="Lopez Roques C."/>
            <person name="Donnadieu C."/>
            <person name="Postlethwait J."/>
            <person name="Bobe J."/>
            <person name="Dillon D."/>
            <person name="Chandos A."/>
            <person name="von Hippel F."/>
            <person name="Guiguen Y."/>
        </authorList>
    </citation>
    <scope>NUCLEOTIDE SEQUENCE</scope>
    <source>
        <strain evidence="1">YG-Jan2019</strain>
    </source>
</reference>
<name>A0ACC2FJ10_DALPE</name>
<comment type="caution">
    <text evidence="1">The sequence shown here is derived from an EMBL/GenBank/DDBJ whole genome shotgun (WGS) entry which is preliminary data.</text>
</comment>